<dbReference type="AlphaFoldDB" id="A0A9J5XRS6"/>
<name>A0A9J5XRS6_SOLCO</name>
<keyword evidence="2" id="KW-1185">Reference proteome</keyword>
<dbReference type="Proteomes" id="UP000824120">
    <property type="component" value="Chromosome 8"/>
</dbReference>
<proteinExistence type="predicted"/>
<evidence type="ECO:0000313" key="1">
    <source>
        <dbReference type="EMBL" id="KAG5590897.1"/>
    </source>
</evidence>
<protein>
    <submittedName>
        <fullName evidence="1">Uncharacterized protein</fullName>
    </submittedName>
</protein>
<dbReference type="EMBL" id="JACXVP010000008">
    <property type="protein sequence ID" value="KAG5590897.1"/>
    <property type="molecule type" value="Genomic_DNA"/>
</dbReference>
<feature type="non-terminal residue" evidence="1">
    <location>
        <position position="1"/>
    </location>
</feature>
<feature type="non-terminal residue" evidence="1">
    <location>
        <position position="224"/>
    </location>
</feature>
<accession>A0A9J5XRS6</accession>
<organism evidence="1 2">
    <name type="scientific">Solanum commersonii</name>
    <name type="common">Commerson's wild potato</name>
    <name type="synonym">Commerson's nightshade</name>
    <dbReference type="NCBI Taxonomy" id="4109"/>
    <lineage>
        <taxon>Eukaryota</taxon>
        <taxon>Viridiplantae</taxon>
        <taxon>Streptophyta</taxon>
        <taxon>Embryophyta</taxon>
        <taxon>Tracheophyta</taxon>
        <taxon>Spermatophyta</taxon>
        <taxon>Magnoliopsida</taxon>
        <taxon>eudicotyledons</taxon>
        <taxon>Gunneridae</taxon>
        <taxon>Pentapetalae</taxon>
        <taxon>asterids</taxon>
        <taxon>lamiids</taxon>
        <taxon>Solanales</taxon>
        <taxon>Solanaceae</taxon>
        <taxon>Solanoideae</taxon>
        <taxon>Solaneae</taxon>
        <taxon>Solanum</taxon>
    </lineage>
</organism>
<sequence>KISLKLCLQLNNLKTRSNKVKITHKNKTELVFIVFKKCAPKDLLAYLCVLDNWARQHFFAESLGNMLTAPFHRQFAPFLQGSTHWNKRRICNLLVIFRMGSAIRRSSFLRYFSFFCSLLHDTNSSSVIQKGVLNSSTQDSIIYAHNKTQFTYAKIHCALKNSSSDSPILENLMLTILASNASSSSTKESDATLTLTKMKTMHAFTHRFARIFQLTFVSVFSRSK</sequence>
<evidence type="ECO:0000313" key="2">
    <source>
        <dbReference type="Proteomes" id="UP000824120"/>
    </source>
</evidence>
<gene>
    <name evidence="1" type="ORF">H5410_041411</name>
</gene>
<reference evidence="1 2" key="1">
    <citation type="submission" date="2020-09" db="EMBL/GenBank/DDBJ databases">
        <title>De no assembly of potato wild relative species, Solanum commersonii.</title>
        <authorList>
            <person name="Cho K."/>
        </authorList>
    </citation>
    <scope>NUCLEOTIDE SEQUENCE [LARGE SCALE GENOMIC DNA]</scope>
    <source>
        <strain evidence="1">LZ3.2</strain>
        <tissue evidence="1">Leaf</tissue>
    </source>
</reference>
<comment type="caution">
    <text evidence="1">The sequence shown here is derived from an EMBL/GenBank/DDBJ whole genome shotgun (WGS) entry which is preliminary data.</text>
</comment>